<dbReference type="InterPro" id="IPR006685">
    <property type="entry name" value="MscS_channel_2nd"/>
</dbReference>
<dbReference type="EMBL" id="JACEON010000017">
    <property type="protein sequence ID" value="MBA4613225.1"/>
    <property type="molecule type" value="Genomic_DNA"/>
</dbReference>
<dbReference type="Proteomes" id="UP000559404">
    <property type="component" value="Unassembled WGS sequence"/>
</dbReference>
<keyword evidence="6 8" id="KW-0472">Membrane</keyword>
<evidence type="ECO:0000256" key="8">
    <source>
        <dbReference type="SAM" id="Phobius"/>
    </source>
</evidence>
<proteinExistence type="inferred from homology"/>
<dbReference type="InterPro" id="IPR011066">
    <property type="entry name" value="MscS_channel_C_sf"/>
</dbReference>
<dbReference type="SUPFAM" id="SSF50182">
    <property type="entry name" value="Sm-like ribonucleoproteins"/>
    <property type="match status" value="1"/>
</dbReference>
<dbReference type="GO" id="GO:0005886">
    <property type="term" value="C:plasma membrane"/>
    <property type="evidence" value="ECO:0007669"/>
    <property type="project" value="UniProtKB-SubCell"/>
</dbReference>
<evidence type="ECO:0000313" key="12">
    <source>
        <dbReference type="Proteomes" id="UP000559404"/>
    </source>
</evidence>
<feature type="domain" description="Mechanosensitive ion channel MscS" evidence="9">
    <location>
        <begin position="425"/>
        <end position="490"/>
    </location>
</feature>
<dbReference type="InterPro" id="IPR010920">
    <property type="entry name" value="LSM_dom_sf"/>
</dbReference>
<dbReference type="AlphaFoldDB" id="A0A838XS13"/>
<evidence type="ECO:0000259" key="10">
    <source>
        <dbReference type="Pfam" id="PF21082"/>
    </source>
</evidence>
<reference evidence="11 12" key="1">
    <citation type="submission" date="2020-07" db="EMBL/GenBank/DDBJ databases">
        <authorList>
            <person name="Li M."/>
        </authorList>
    </citation>
    <scope>NUCLEOTIDE SEQUENCE [LARGE SCALE GENOMIC DNA]</scope>
    <source>
        <strain evidence="11 12">DSM 23284</strain>
    </source>
</reference>
<accession>A0A838XS13</accession>
<keyword evidence="5 8" id="KW-1133">Transmembrane helix</keyword>
<dbReference type="Pfam" id="PF21082">
    <property type="entry name" value="MS_channel_3rd"/>
    <property type="match status" value="1"/>
</dbReference>
<evidence type="ECO:0000256" key="7">
    <source>
        <dbReference type="SAM" id="MobiDB-lite"/>
    </source>
</evidence>
<feature type="transmembrane region" description="Helical" evidence="8">
    <location>
        <begin position="331"/>
        <end position="353"/>
    </location>
</feature>
<evidence type="ECO:0000259" key="9">
    <source>
        <dbReference type="Pfam" id="PF00924"/>
    </source>
</evidence>
<evidence type="ECO:0000256" key="3">
    <source>
        <dbReference type="ARBA" id="ARBA00022475"/>
    </source>
</evidence>
<comment type="similarity">
    <text evidence="2">Belongs to the MscS (TC 1.A.23) family.</text>
</comment>
<comment type="subcellular location">
    <subcellularLocation>
        <location evidence="1">Cell membrane</location>
        <topology evidence="1">Multi-pass membrane protein</topology>
    </subcellularLocation>
</comment>
<gene>
    <name evidence="11" type="ORF">H1W37_16310</name>
</gene>
<feature type="domain" description="Mechanosensitive ion channel MscS C-terminal" evidence="10">
    <location>
        <begin position="499"/>
        <end position="583"/>
    </location>
</feature>
<dbReference type="InterPro" id="IPR011014">
    <property type="entry name" value="MscS_channel_TM-2"/>
</dbReference>
<reference evidence="11 12" key="2">
    <citation type="submission" date="2020-08" db="EMBL/GenBank/DDBJ databases">
        <title>Stappia taiwanensis sp. nov., isolated from a coastal thermal spring.</title>
        <authorList>
            <person name="Kampfer P."/>
        </authorList>
    </citation>
    <scope>NUCLEOTIDE SEQUENCE [LARGE SCALE GENOMIC DNA]</scope>
    <source>
        <strain evidence="11 12">DSM 23284</strain>
    </source>
</reference>
<keyword evidence="3" id="KW-1003">Cell membrane</keyword>
<sequence>MPSPLVPVASAEQLGEEVVPPPVHVVGTADDSSLEAAEPAGTVTKIDIQSYLRDYPIVPPDTSSPRASLGSFLAIMREASTIWMRVAKDFQESKQPRLSEEQERDLALVRLLIAKAAGIFDLGDIAETARESASIEIVLQFQEILDRIHLPKLSTVPGESAGSFDYHMNRDSLPDRWTIPGTDIEFAATEGKGSYLVTREAVERIPDDYELIKQFPARSDKGIDLYKYYIYTPGNLVAPRWYDVILAGPPWLRTEFMSQTYWQWIALAALIVISVTLLMLVHRWNRWRAVPTSDFRRQVRRLQFPLLFMATLASFRYLVEQEVNITGDPMVVISTVTTVLMWTTMAWLLYQTIELIASWVMKNPAMSAESLDSSLLRTAFRAFGFTLSVVVMGYGATRIGIPIYGVIAGLGVGGLAVALAAQPTLENLIGGIILYADRMVRVGEYCEFEGMSGTVEAIGIRSTRIRALDRSLITVSNSDLAKFKIVNMSRRDRSLFMHTIGLRYETSPEALERIIEQIRAYMAEHPKVLDQVVLRVTFVAYGNYSLDVSIYTLIGTSDRNQFMEIQQELLFEVGRIVQANGSDFAFPSNVTYLGRDGGLPEVKAEDQPRPAGGDLPSQPKEAAASVA</sequence>
<comment type="caution">
    <text evidence="11">The sequence shown here is derived from an EMBL/GenBank/DDBJ whole genome shotgun (WGS) entry which is preliminary data.</text>
</comment>
<dbReference type="Pfam" id="PF00924">
    <property type="entry name" value="MS_channel_2nd"/>
    <property type="match status" value="1"/>
</dbReference>
<dbReference type="InterPro" id="IPR049278">
    <property type="entry name" value="MS_channel_C"/>
</dbReference>
<evidence type="ECO:0000256" key="2">
    <source>
        <dbReference type="ARBA" id="ARBA00008017"/>
    </source>
</evidence>
<dbReference type="PANTHER" id="PTHR30566">
    <property type="entry name" value="YNAI-RELATED MECHANOSENSITIVE ION CHANNEL"/>
    <property type="match status" value="1"/>
</dbReference>
<evidence type="ECO:0000256" key="6">
    <source>
        <dbReference type="ARBA" id="ARBA00023136"/>
    </source>
</evidence>
<keyword evidence="4 8" id="KW-0812">Transmembrane</keyword>
<dbReference type="Gene3D" id="2.30.30.60">
    <property type="match status" value="1"/>
</dbReference>
<keyword evidence="12" id="KW-1185">Reference proteome</keyword>
<protein>
    <submittedName>
        <fullName evidence="11">Mechanosensitive ion channel family protein</fullName>
    </submittedName>
</protein>
<dbReference type="SUPFAM" id="SSF82861">
    <property type="entry name" value="Mechanosensitive channel protein MscS (YggB), transmembrane region"/>
    <property type="match status" value="1"/>
</dbReference>
<organism evidence="11 12">
    <name type="scientific">Stappia taiwanensis</name>
    <dbReference type="NCBI Taxonomy" id="992267"/>
    <lineage>
        <taxon>Bacteria</taxon>
        <taxon>Pseudomonadati</taxon>
        <taxon>Pseudomonadota</taxon>
        <taxon>Alphaproteobacteria</taxon>
        <taxon>Hyphomicrobiales</taxon>
        <taxon>Stappiaceae</taxon>
        <taxon>Stappia</taxon>
    </lineage>
</organism>
<dbReference type="SUPFAM" id="SSF82689">
    <property type="entry name" value="Mechanosensitive channel protein MscS (YggB), C-terminal domain"/>
    <property type="match status" value="1"/>
</dbReference>
<dbReference type="InterPro" id="IPR023408">
    <property type="entry name" value="MscS_beta-dom_sf"/>
</dbReference>
<evidence type="ECO:0000313" key="11">
    <source>
        <dbReference type="EMBL" id="MBA4613225.1"/>
    </source>
</evidence>
<evidence type="ECO:0000256" key="4">
    <source>
        <dbReference type="ARBA" id="ARBA00022692"/>
    </source>
</evidence>
<dbReference type="Gene3D" id="3.30.70.100">
    <property type="match status" value="1"/>
</dbReference>
<name>A0A838XS13_9HYPH</name>
<dbReference type="RefSeq" id="WP_181761426.1">
    <property type="nucleotide sequence ID" value="NZ_BMCR01000001.1"/>
</dbReference>
<feature type="transmembrane region" description="Helical" evidence="8">
    <location>
        <begin position="261"/>
        <end position="281"/>
    </location>
</feature>
<evidence type="ECO:0000256" key="1">
    <source>
        <dbReference type="ARBA" id="ARBA00004651"/>
    </source>
</evidence>
<dbReference type="PANTHER" id="PTHR30566:SF5">
    <property type="entry name" value="MECHANOSENSITIVE ION CHANNEL PROTEIN 1, MITOCHONDRIAL-RELATED"/>
    <property type="match status" value="1"/>
</dbReference>
<dbReference type="Gene3D" id="1.10.287.1260">
    <property type="match status" value="1"/>
</dbReference>
<feature type="transmembrane region" description="Helical" evidence="8">
    <location>
        <begin position="401"/>
        <end position="421"/>
    </location>
</feature>
<feature type="transmembrane region" description="Helical" evidence="8">
    <location>
        <begin position="302"/>
        <end position="319"/>
    </location>
</feature>
<evidence type="ECO:0000256" key="5">
    <source>
        <dbReference type="ARBA" id="ARBA00022989"/>
    </source>
</evidence>
<feature type="region of interest" description="Disordered" evidence="7">
    <location>
        <begin position="597"/>
        <end position="627"/>
    </location>
</feature>
<dbReference type="GO" id="GO:0008381">
    <property type="term" value="F:mechanosensitive monoatomic ion channel activity"/>
    <property type="evidence" value="ECO:0007669"/>
    <property type="project" value="UniProtKB-ARBA"/>
</dbReference>